<evidence type="ECO:0000256" key="2">
    <source>
        <dbReference type="ARBA" id="ARBA00012588"/>
    </source>
</evidence>
<comment type="catalytic activity">
    <reaction evidence="1">
        <text>[(1-&gt;4)-alpha-D-glucosyl](n) + ADP-alpha-D-glucose = [(1-&gt;4)-alpha-D-glucosyl](n+1) + ADP + H(+)</text>
        <dbReference type="Rhea" id="RHEA:18189"/>
        <dbReference type="Rhea" id="RHEA-COMP:9584"/>
        <dbReference type="Rhea" id="RHEA-COMP:9587"/>
        <dbReference type="ChEBI" id="CHEBI:15378"/>
        <dbReference type="ChEBI" id="CHEBI:15444"/>
        <dbReference type="ChEBI" id="CHEBI:57498"/>
        <dbReference type="ChEBI" id="CHEBI:456216"/>
        <dbReference type="EC" id="2.4.1.21"/>
    </reaction>
</comment>
<dbReference type="EMBL" id="GGEC01036807">
    <property type="protein sequence ID" value="MBX17291.1"/>
    <property type="molecule type" value="Transcribed_RNA"/>
</dbReference>
<evidence type="ECO:0000256" key="1">
    <source>
        <dbReference type="ARBA" id="ARBA00001478"/>
    </source>
</evidence>
<dbReference type="EC" id="2.4.1.21" evidence="2"/>
<reference evidence="3" key="1">
    <citation type="submission" date="2018-02" db="EMBL/GenBank/DDBJ databases">
        <title>Rhizophora mucronata_Transcriptome.</title>
        <authorList>
            <person name="Meera S.P."/>
            <person name="Sreeshan A."/>
            <person name="Augustine A."/>
        </authorList>
    </citation>
    <scope>NUCLEOTIDE SEQUENCE</scope>
    <source>
        <tissue evidence="3">Leaf</tissue>
    </source>
</reference>
<dbReference type="PANTHER" id="PTHR46083:SF1">
    <property type="entry name" value="GLYCOGEN SYNTHASE 2-RELATED"/>
    <property type="match status" value="1"/>
</dbReference>
<sequence length="98" mass="10928">MVYSNAVVTVSPTYLKETLCSGWLASTLIRHRDKYFGILNGIDAAMWNPATDVFLPAKFNGNPSLVAIEVISSTFNFLQKYFCQSSNKMVRRGGERAT</sequence>
<dbReference type="PANTHER" id="PTHR46083">
    <property type="match status" value="1"/>
</dbReference>
<accession>A0A2P2LH54</accession>
<proteinExistence type="predicted"/>
<name>A0A2P2LH54_RHIMU</name>
<protein>
    <recommendedName>
        <fullName evidence="2">starch synthase</fullName>
        <ecNumber evidence="2">2.4.1.21</ecNumber>
    </recommendedName>
</protein>
<dbReference type="Gene3D" id="3.40.50.2000">
    <property type="entry name" value="Glycogen Phosphorylase B"/>
    <property type="match status" value="1"/>
</dbReference>
<organism evidence="3">
    <name type="scientific">Rhizophora mucronata</name>
    <name type="common">Asiatic mangrove</name>
    <dbReference type="NCBI Taxonomy" id="61149"/>
    <lineage>
        <taxon>Eukaryota</taxon>
        <taxon>Viridiplantae</taxon>
        <taxon>Streptophyta</taxon>
        <taxon>Embryophyta</taxon>
        <taxon>Tracheophyta</taxon>
        <taxon>Spermatophyta</taxon>
        <taxon>Magnoliopsida</taxon>
        <taxon>eudicotyledons</taxon>
        <taxon>Gunneridae</taxon>
        <taxon>Pentapetalae</taxon>
        <taxon>rosids</taxon>
        <taxon>fabids</taxon>
        <taxon>Malpighiales</taxon>
        <taxon>Rhizophoraceae</taxon>
        <taxon>Rhizophora</taxon>
    </lineage>
</organism>
<dbReference type="SUPFAM" id="SSF53756">
    <property type="entry name" value="UDP-Glycosyltransferase/glycogen phosphorylase"/>
    <property type="match status" value="1"/>
</dbReference>
<dbReference type="GO" id="GO:0009011">
    <property type="term" value="F:alpha-1,4-glucan glucosyltransferase (ADP-glucose donor) activity"/>
    <property type="evidence" value="ECO:0007669"/>
    <property type="project" value="UniProtKB-EC"/>
</dbReference>
<dbReference type="AlphaFoldDB" id="A0A2P2LH54"/>
<evidence type="ECO:0000313" key="3">
    <source>
        <dbReference type="EMBL" id="MBX17291.1"/>
    </source>
</evidence>